<sequence>MPSIYDLPDEILLEVVRCLGAIHSSETQSEAFKHKRIEKERQRENFIRKQALYALCLTSHRMRCLSSPTLYASSSTCATRSGLKQLQLLHRTMAEPANALSPTKRFAEYLQYVENRLADFRGNSLQDDEGFQQDSVATYFQLLASLVLCAPNIEQLCVVSLEHDDVSFWTNVLGNPSGAPYQGFSKLAQLSAQIHTLAWSSLPGISILEQILQLAQSLLMLSDLRVSGATTTSEHLLDFQSDEITNLRRLDLTECNLEFVETANLLQACRNLRHFTCKWEFVKDTHVGPSVLRPALLARADTLESLSLDWREVRYNTLIEPGSSMIGSLRTLENLKDLEICELGFLGDWFSILELPGQPTSFEISELLPASLQSMVLLAKGDVEHYDDDVLKNARCLWQFSKHCEQATPHLKSFCIKSKKRMCTITSTALSPSLNLITITIDLQLLQEYTSQSYSISSVRAGAMPTSGFIAEVSTDLPETPPVLASQTKITIDTPPHSPVTEVRSLYSTPDPDTADTMPDQLVTQNPQSSGMSMGTGNGLGDEKSLEISGSTTPADSERTEVASTATDDDQLTSQKPSLDTTDVQLPTSTSKKEDTDVDTFSPDQNNSVTSDITLEGNTSCTPQSGDSVAQEILPAIKDQISATPRINHSEEAGALFGAKDDTQKDGNSHLCETSGEANSDISIQDNLVKTTKQACAALEQPQSLPPHLRPTSKPLNTHHASTSEVKRDWPAQKPRLHRVHQPTAYQPLRPPFDHDELQRTKARLMKADNDLEILRKANAEMRKTVEAEQQASISNAMSGILTDLLQKQADALTAKAKAQEKERELQYRERKIAQLEVYLSEGQKQLKYELEKQGIRLMSVLDESNMRREAELKVKHQFSDIEGKIAIQVERLRHQEAAQKVREQQYKIQIRDELDTDTRKQSACDTDAKIVEGRLTEAAYERGLADGQKVGSAAANQNALRQGFLQGYDACYRTHAAFYDMRNGRVAADSPQVAFLYDPTHPENPYNIGLDIGRMKTATASPRSDAVCAEAIQAKSSHPAIMNDPQADSDVVKLSGKEQVCSKGPGPYETSQAAGRSEDTHSAQSERLGKAQKLEIQTRSTLPPKATFAGELRGSSSSAMTKSIFATTVSATNGSSAAVVAECVGNGVSKGRNAINYDEDSGVEPESPNLIDLC</sequence>
<evidence type="ECO:0000313" key="1">
    <source>
        <dbReference type="EMBL" id="KAJ8110216.1"/>
    </source>
</evidence>
<organism evidence="1 2">
    <name type="scientific">Boeremia exigua</name>
    <dbReference type="NCBI Taxonomy" id="749465"/>
    <lineage>
        <taxon>Eukaryota</taxon>
        <taxon>Fungi</taxon>
        <taxon>Dikarya</taxon>
        <taxon>Ascomycota</taxon>
        <taxon>Pezizomycotina</taxon>
        <taxon>Dothideomycetes</taxon>
        <taxon>Pleosporomycetidae</taxon>
        <taxon>Pleosporales</taxon>
        <taxon>Pleosporineae</taxon>
        <taxon>Didymellaceae</taxon>
        <taxon>Boeremia</taxon>
    </lineage>
</organism>
<proteinExistence type="predicted"/>
<reference evidence="1" key="1">
    <citation type="submission" date="2022-11" db="EMBL/GenBank/DDBJ databases">
        <title>Genome Sequence of Boeremia exigua.</title>
        <authorList>
            <person name="Buettner E."/>
        </authorList>
    </citation>
    <scope>NUCLEOTIDE SEQUENCE</scope>
    <source>
        <strain evidence="1">CU02</strain>
    </source>
</reference>
<evidence type="ECO:0000313" key="2">
    <source>
        <dbReference type="Proteomes" id="UP001153331"/>
    </source>
</evidence>
<dbReference type="Proteomes" id="UP001153331">
    <property type="component" value="Unassembled WGS sequence"/>
</dbReference>
<protein>
    <submittedName>
        <fullName evidence="1">Uncharacterized protein</fullName>
    </submittedName>
</protein>
<dbReference type="EMBL" id="JAPHNI010000523">
    <property type="protein sequence ID" value="KAJ8110216.1"/>
    <property type="molecule type" value="Genomic_DNA"/>
</dbReference>
<accession>A0ACC2I4M7</accession>
<gene>
    <name evidence="1" type="ORF">OPT61_g6883</name>
</gene>
<comment type="caution">
    <text evidence="1">The sequence shown here is derived from an EMBL/GenBank/DDBJ whole genome shotgun (WGS) entry which is preliminary data.</text>
</comment>
<keyword evidence="2" id="KW-1185">Reference proteome</keyword>
<name>A0ACC2I4M7_9PLEO</name>